<evidence type="ECO:0000313" key="1">
    <source>
        <dbReference type="EMBL" id="CAH1390933.1"/>
    </source>
</evidence>
<dbReference type="InterPro" id="IPR001611">
    <property type="entry name" value="Leu-rich_rpt"/>
</dbReference>
<dbReference type="Pfam" id="PF13855">
    <property type="entry name" value="LRR_8"/>
    <property type="match status" value="1"/>
</dbReference>
<proteinExistence type="predicted"/>
<protein>
    <submittedName>
        <fullName evidence="1">Uncharacterized protein</fullName>
    </submittedName>
</protein>
<dbReference type="InterPro" id="IPR032675">
    <property type="entry name" value="LRR_dom_sf"/>
</dbReference>
<dbReference type="Proteomes" id="UP001152798">
    <property type="component" value="Chromosome 1"/>
</dbReference>
<name>A0A9P0E6A8_NEZVI</name>
<dbReference type="OrthoDB" id="9229163at2759"/>
<keyword evidence="2" id="KW-1185">Reference proteome</keyword>
<accession>A0A9P0E6A8</accession>
<gene>
    <name evidence="1" type="ORF">NEZAVI_LOCUS2040</name>
</gene>
<reference evidence="1" key="1">
    <citation type="submission" date="2022-01" db="EMBL/GenBank/DDBJ databases">
        <authorList>
            <person name="King R."/>
        </authorList>
    </citation>
    <scope>NUCLEOTIDE SEQUENCE</scope>
</reference>
<dbReference type="EMBL" id="OV725077">
    <property type="protein sequence ID" value="CAH1390933.1"/>
    <property type="molecule type" value="Genomic_DNA"/>
</dbReference>
<evidence type="ECO:0000313" key="2">
    <source>
        <dbReference type="Proteomes" id="UP001152798"/>
    </source>
</evidence>
<dbReference type="AlphaFoldDB" id="A0A9P0E6A8"/>
<organism evidence="1 2">
    <name type="scientific">Nezara viridula</name>
    <name type="common">Southern green stink bug</name>
    <name type="synonym">Cimex viridulus</name>
    <dbReference type="NCBI Taxonomy" id="85310"/>
    <lineage>
        <taxon>Eukaryota</taxon>
        <taxon>Metazoa</taxon>
        <taxon>Ecdysozoa</taxon>
        <taxon>Arthropoda</taxon>
        <taxon>Hexapoda</taxon>
        <taxon>Insecta</taxon>
        <taxon>Pterygota</taxon>
        <taxon>Neoptera</taxon>
        <taxon>Paraneoptera</taxon>
        <taxon>Hemiptera</taxon>
        <taxon>Heteroptera</taxon>
        <taxon>Panheteroptera</taxon>
        <taxon>Pentatomomorpha</taxon>
        <taxon>Pentatomoidea</taxon>
        <taxon>Pentatomidae</taxon>
        <taxon>Pentatominae</taxon>
        <taxon>Nezara</taxon>
    </lineage>
</organism>
<dbReference type="SUPFAM" id="SSF52058">
    <property type="entry name" value="L domain-like"/>
    <property type="match status" value="1"/>
</dbReference>
<dbReference type="Gene3D" id="3.80.10.10">
    <property type="entry name" value="Ribonuclease Inhibitor"/>
    <property type="match status" value="1"/>
</dbReference>
<sequence>MSWLIGWVEAACPFDCRCGLDSRGRRSVFCAAGSMFGPVPVNQMESNIQVIRITAPENQENCLTMGPIFQRFHRLEEVHITHSNVPSIGKHSFWGVPNLRLLNLTSNNISQVGLSSI</sequence>